<keyword evidence="3" id="KW-1133">Transmembrane helix</keyword>
<evidence type="ECO:0000256" key="1">
    <source>
        <dbReference type="ARBA" id="ARBA00023125"/>
    </source>
</evidence>
<keyword evidence="3" id="KW-0812">Transmembrane</keyword>
<dbReference type="InterPro" id="IPR001867">
    <property type="entry name" value="OmpR/PhoB-type_DNA-bd"/>
</dbReference>
<evidence type="ECO:0000313" key="5">
    <source>
        <dbReference type="EMBL" id="XBG60172.1"/>
    </source>
</evidence>
<dbReference type="PROSITE" id="PS51755">
    <property type="entry name" value="OMPR_PHOB"/>
    <property type="match status" value="1"/>
</dbReference>
<dbReference type="GO" id="GO:0006355">
    <property type="term" value="P:regulation of DNA-templated transcription"/>
    <property type="evidence" value="ECO:0007669"/>
    <property type="project" value="InterPro"/>
</dbReference>
<dbReference type="InterPro" id="IPR016032">
    <property type="entry name" value="Sig_transdc_resp-reg_C-effctor"/>
</dbReference>
<dbReference type="InterPro" id="IPR036388">
    <property type="entry name" value="WH-like_DNA-bd_sf"/>
</dbReference>
<keyword evidence="1 2" id="KW-0238">DNA-binding</keyword>
<gene>
    <name evidence="5" type="ORF">ABGB03_09930</name>
</gene>
<dbReference type="SMART" id="SM00862">
    <property type="entry name" value="Trans_reg_C"/>
    <property type="match status" value="1"/>
</dbReference>
<reference evidence="5" key="1">
    <citation type="submission" date="2024-05" db="EMBL/GenBank/DDBJ databases">
        <title>Pontimicrobium maritimus sp. nov., isolated form sea water.</title>
        <authorList>
            <person name="Muhammad N."/>
            <person name="Vuong T.Q."/>
            <person name="Han H.L."/>
            <person name="Kim S.-G."/>
        </authorList>
    </citation>
    <scope>NUCLEOTIDE SEQUENCE</scope>
    <source>
        <strain evidence="5">SW4</strain>
    </source>
</reference>
<proteinExistence type="predicted"/>
<dbReference type="CDD" id="cd00383">
    <property type="entry name" value="trans_reg_C"/>
    <property type="match status" value="1"/>
</dbReference>
<dbReference type="GO" id="GO:0003677">
    <property type="term" value="F:DNA binding"/>
    <property type="evidence" value="ECO:0007669"/>
    <property type="project" value="UniProtKB-UniRule"/>
</dbReference>
<sequence>MSRKKIYLYSGLAIIAFFAWIFSGSNEQDVAFSETAKIALREVGHKLLLTEKDSTSLVLPVIKLDESKYKLSFQNQFSINPDSLVSIVKKSLKKAVLSEFYIVEVIQCSDGEVAYSYKMRNEKDKNIIPCAGRFLPKNCYTINVRFLNRSTSVSQQMFLYALIVIVLIFLTDLFFNKKKQTTALLKSNENVASIGSFQFYPEQNKLVKQAIEISLSKKECELLEIFVANPNQIIKREELEKRVWEDNGVIVGRSLDTYISKLRKKLKEDDSIKLVNVHGVGYKLEVN</sequence>
<protein>
    <submittedName>
        <fullName evidence="5">Winged helix-turn-helix domain-containing protein</fullName>
    </submittedName>
</protein>
<organism evidence="5">
    <name type="scientific">Pontimicrobium sp. SW4</name>
    <dbReference type="NCBI Taxonomy" id="3153519"/>
    <lineage>
        <taxon>Bacteria</taxon>
        <taxon>Pseudomonadati</taxon>
        <taxon>Bacteroidota</taxon>
        <taxon>Flavobacteriia</taxon>
        <taxon>Flavobacteriales</taxon>
        <taxon>Flavobacteriaceae</taxon>
        <taxon>Pontimicrobium</taxon>
    </lineage>
</organism>
<evidence type="ECO:0000259" key="4">
    <source>
        <dbReference type="PROSITE" id="PS51755"/>
    </source>
</evidence>
<feature type="domain" description="OmpR/PhoB-type" evidence="4">
    <location>
        <begin position="189"/>
        <end position="286"/>
    </location>
</feature>
<feature type="DNA-binding region" description="OmpR/PhoB-type" evidence="2">
    <location>
        <begin position="189"/>
        <end position="286"/>
    </location>
</feature>
<dbReference type="Pfam" id="PF00486">
    <property type="entry name" value="Trans_reg_C"/>
    <property type="match status" value="1"/>
</dbReference>
<dbReference type="AlphaFoldDB" id="A0AAU7BQ47"/>
<dbReference type="Gene3D" id="1.10.10.10">
    <property type="entry name" value="Winged helix-like DNA-binding domain superfamily/Winged helix DNA-binding domain"/>
    <property type="match status" value="1"/>
</dbReference>
<evidence type="ECO:0000256" key="2">
    <source>
        <dbReference type="PROSITE-ProRule" id="PRU01091"/>
    </source>
</evidence>
<evidence type="ECO:0000256" key="3">
    <source>
        <dbReference type="SAM" id="Phobius"/>
    </source>
</evidence>
<keyword evidence="3" id="KW-0472">Membrane</keyword>
<accession>A0AAU7BQ47</accession>
<dbReference type="EMBL" id="CP157199">
    <property type="protein sequence ID" value="XBG60172.1"/>
    <property type="molecule type" value="Genomic_DNA"/>
</dbReference>
<name>A0AAU7BQ47_9FLAO</name>
<dbReference type="SUPFAM" id="SSF46894">
    <property type="entry name" value="C-terminal effector domain of the bipartite response regulators"/>
    <property type="match status" value="1"/>
</dbReference>
<feature type="transmembrane region" description="Helical" evidence="3">
    <location>
        <begin position="157"/>
        <end position="175"/>
    </location>
</feature>
<dbReference type="GO" id="GO:0000160">
    <property type="term" value="P:phosphorelay signal transduction system"/>
    <property type="evidence" value="ECO:0007669"/>
    <property type="project" value="InterPro"/>
</dbReference>
<dbReference type="RefSeq" id="WP_347922357.1">
    <property type="nucleotide sequence ID" value="NZ_CP157199.1"/>
</dbReference>
<feature type="transmembrane region" description="Helical" evidence="3">
    <location>
        <begin position="7"/>
        <end position="23"/>
    </location>
</feature>